<evidence type="ECO:0000313" key="2">
    <source>
        <dbReference type="EMBL" id="AXG66168.1"/>
    </source>
</evidence>
<evidence type="ECO:0000313" key="3">
    <source>
        <dbReference type="Proteomes" id="UP000259354"/>
    </source>
</evidence>
<feature type="transmembrane region" description="Helical" evidence="1">
    <location>
        <begin position="33"/>
        <end position="52"/>
    </location>
</feature>
<dbReference type="Proteomes" id="UP000259354">
    <property type="component" value="Segment"/>
</dbReference>
<dbReference type="KEGG" id="vg:55609190"/>
<name>A0A345GT96_9CAUD</name>
<organism evidence="2 3">
    <name type="scientific">Streptomyces phage Annadreamy</name>
    <dbReference type="NCBI Taxonomy" id="2250335"/>
    <lineage>
        <taxon>Viruses</taxon>
        <taxon>Duplodnaviria</taxon>
        <taxon>Heunggongvirae</taxon>
        <taxon>Uroviricota</taxon>
        <taxon>Caudoviricetes</taxon>
        <taxon>Stanwilliamsviridae</taxon>
        <taxon>Loccivirinae</taxon>
        <taxon>Annadreamyvirus</taxon>
        <taxon>Annadreamyvirus annadreamy</taxon>
    </lineage>
</organism>
<gene>
    <name evidence="2" type="primary">47</name>
    <name evidence="2" type="ORF">SEA_ANNADREAMY_47</name>
</gene>
<keyword evidence="1" id="KW-0472">Membrane</keyword>
<feature type="transmembrane region" description="Helical" evidence="1">
    <location>
        <begin position="59"/>
        <end position="76"/>
    </location>
</feature>
<proteinExistence type="predicted"/>
<evidence type="ECO:0000256" key="1">
    <source>
        <dbReference type="SAM" id="Phobius"/>
    </source>
</evidence>
<protein>
    <recommendedName>
        <fullName evidence="4">Holin</fullName>
    </recommendedName>
</protein>
<feature type="transmembrane region" description="Helical" evidence="1">
    <location>
        <begin position="82"/>
        <end position="100"/>
    </location>
</feature>
<accession>A0A345GT96</accession>
<evidence type="ECO:0008006" key="4">
    <source>
        <dbReference type="Google" id="ProtNLM"/>
    </source>
</evidence>
<dbReference type="EMBL" id="MH536811">
    <property type="protein sequence ID" value="AXG66168.1"/>
    <property type="molecule type" value="Genomic_DNA"/>
</dbReference>
<keyword evidence="3" id="KW-1185">Reference proteome</keyword>
<keyword evidence="1" id="KW-1133">Transmembrane helix</keyword>
<dbReference type="GeneID" id="55609190"/>
<keyword evidence="1" id="KW-0812">Transmembrane</keyword>
<dbReference type="RefSeq" id="YP_009839013.1">
    <property type="nucleotide sequence ID" value="NC_048719.1"/>
</dbReference>
<sequence length="114" mass="11385">MAYAKSLLAVLVTAITAIVAAMTDGVVSNVEWINVGIAAAGAAAVFAAPNVPGSRYTKAVLAVITAILTFFVTAVTDGVSTAEWLQVLVIAAGAVGVYAVPNKPTTTIGQPGVL</sequence>
<reference evidence="2 3" key="1">
    <citation type="submission" date="2018-06" db="EMBL/GenBank/DDBJ databases">
        <authorList>
            <person name="Moussa A."/>
            <person name="Couoh J.M."/>
            <person name="Harbem L."/>
            <person name="Okocha J.C."/>
            <person name="Taylor D."/>
            <person name="Teutsch A.B."/>
            <person name="Smith B.R."/>
            <person name="Suri N."/>
            <person name="Layton S.R."/>
            <person name="Kim T."/>
            <person name="Hughes L.E."/>
            <person name="Garlena R.A."/>
            <person name="Russell D.A."/>
            <person name="Pope W.H."/>
            <person name="Jacobs-Sera D."/>
            <person name="Hatfull G.F."/>
        </authorList>
    </citation>
    <scope>NUCLEOTIDE SEQUENCE [LARGE SCALE GENOMIC DNA]</scope>
</reference>